<proteinExistence type="predicted"/>
<reference evidence="3 4" key="1">
    <citation type="submission" date="2018-10" db="EMBL/GenBank/DDBJ databases">
        <title>Genomic Encyclopedia of Archaeal and Bacterial Type Strains, Phase II (KMG-II): from individual species to whole genera.</title>
        <authorList>
            <person name="Goeker M."/>
        </authorList>
    </citation>
    <scope>NUCLEOTIDE SEQUENCE [LARGE SCALE GENOMIC DNA]</scope>
    <source>
        <strain evidence="3 4">DSM 23424</strain>
    </source>
</reference>
<dbReference type="GO" id="GO:0080120">
    <property type="term" value="P:CAAX-box protein maturation"/>
    <property type="evidence" value="ECO:0007669"/>
    <property type="project" value="UniProtKB-ARBA"/>
</dbReference>
<feature type="transmembrane region" description="Helical" evidence="1">
    <location>
        <begin position="134"/>
        <end position="152"/>
    </location>
</feature>
<name>A0A3L9YLD0_9FLAO</name>
<keyword evidence="1" id="KW-0472">Membrane</keyword>
<evidence type="ECO:0000259" key="2">
    <source>
        <dbReference type="Pfam" id="PF02517"/>
    </source>
</evidence>
<keyword evidence="1" id="KW-1133">Transmembrane helix</keyword>
<accession>A0A3L9YLD0</accession>
<feature type="transmembrane region" description="Helical" evidence="1">
    <location>
        <begin position="92"/>
        <end position="113"/>
    </location>
</feature>
<keyword evidence="4" id="KW-1185">Reference proteome</keyword>
<sequence length="212" mass="24824">MRSITYRLAEFFLLFVVMPISFALHYPFVIKAILAVIGFGYIIWVLKKVERISFKVKSGIPWREFWKRILITFSIIILLTSVFVYIRAPEKLFYAPIHHFSFFLLIVLFYSLLSVWPQEIIYRTFFMQRYTSLIKSKSLLIFINAIVFSLAHTFFRNALVTIITFLGGLLFAFSYLKFRSTTLVSIEHAIYGNWLFTVGMGEMLAFPGMDVS</sequence>
<gene>
    <name evidence="3" type="ORF">BXY75_2197</name>
</gene>
<keyword evidence="1" id="KW-0812">Transmembrane</keyword>
<keyword evidence="3" id="KW-0378">Hydrolase</keyword>
<dbReference type="OrthoDB" id="9805801at2"/>
<evidence type="ECO:0000313" key="3">
    <source>
        <dbReference type="EMBL" id="RMA58818.1"/>
    </source>
</evidence>
<comment type="caution">
    <text evidence="3">The sequence shown here is derived from an EMBL/GenBank/DDBJ whole genome shotgun (WGS) entry which is preliminary data.</text>
</comment>
<evidence type="ECO:0000256" key="1">
    <source>
        <dbReference type="SAM" id="Phobius"/>
    </source>
</evidence>
<feature type="transmembrane region" description="Helical" evidence="1">
    <location>
        <begin position="12"/>
        <end position="44"/>
    </location>
</feature>
<feature type="transmembrane region" description="Helical" evidence="1">
    <location>
        <begin position="158"/>
        <end position="178"/>
    </location>
</feature>
<dbReference type="GO" id="GO:0006508">
    <property type="term" value="P:proteolysis"/>
    <property type="evidence" value="ECO:0007669"/>
    <property type="project" value="UniProtKB-KW"/>
</dbReference>
<dbReference type="GO" id="GO:0004175">
    <property type="term" value="F:endopeptidase activity"/>
    <property type="evidence" value="ECO:0007669"/>
    <property type="project" value="UniProtKB-ARBA"/>
</dbReference>
<protein>
    <submittedName>
        <fullName evidence="3">CAAX prenyl protease-like protein</fullName>
    </submittedName>
</protein>
<dbReference type="Proteomes" id="UP000271339">
    <property type="component" value="Unassembled WGS sequence"/>
</dbReference>
<feature type="transmembrane region" description="Helical" evidence="1">
    <location>
        <begin position="190"/>
        <end position="209"/>
    </location>
</feature>
<dbReference type="EMBL" id="REFC01000013">
    <property type="protein sequence ID" value="RMA58818.1"/>
    <property type="molecule type" value="Genomic_DNA"/>
</dbReference>
<dbReference type="InterPro" id="IPR003675">
    <property type="entry name" value="Rce1/LyrA-like_dom"/>
</dbReference>
<evidence type="ECO:0000313" key="4">
    <source>
        <dbReference type="Proteomes" id="UP000271339"/>
    </source>
</evidence>
<feature type="transmembrane region" description="Helical" evidence="1">
    <location>
        <begin position="65"/>
        <end position="86"/>
    </location>
</feature>
<organism evidence="3 4">
    <name type="scientific">Ulvibacter antarcticus</name>
    <dbReference type="NCBI Taxonomy" id="442714"/>
    <lineage>
        <taxon>Bacteria</taxon>
        <taxon>Pseudomonadati</taxon>
        <taxon>Bacteroidota</taxon>
        <taxon>Flavobacteriia</taxon>
        <taxon>Flavobacteriales</taxon>
        <taxon>Flavobacteriaceae</taxon>
        <taxon>Ulvibacter</taxon>
    </lineage>
</organism>
<feature type="domain" description="CAAX prenyl protease 2/Lysostaphin resistance protein A-like" evidence="2">
    <location>
        <begin position="102"/>
        <end position="191"/>
    </location>
</feature>
<keyword evidence="3" id="KW-0645">Protease</keyword>
<dbReference type="AlphaFoldDB" id="A0A3L9YLD0"/>
<dbReference type="Pfam" id="PF02517">
    <property type="entry name" value="Rce1-like"/>
    <property type="match status" value="1"/>
</dbReference>